<sequence length="169" mass="19129">MTIREATTDDVDAIQDVAHASWTEDYPDILSRESIQEGFDEWYSDDLVRDSIIWSRALMLVAERDDEVVGFAHAVWNLDDKEGNILRVYVVPEHRNAGLGQQLLEETRDRLVDQGVERINAMVLEANEPGNAFYRGFGFEQVATEPITIGGDTYTECTYVLEPTEAANE</sequence>
<dbReference type="PROSITE" id="PS51186">
    <property type="entry name" value="GNAT"/>
    <property type="match status" value="1"/>
</dbReference>
<dbReference type="GO" id="GO:0005840">
    <property type="term" value="C:ribosome"/>
    <property type="evidence" value="ECO:0007669"/>
    <property type="project" value="UniProtKB-KW"/>
</dbReference>
<organism evidence="4 5">
    <name type="scientific">Natronorubrum thiooxidans</name>
    <dbReference type="NCBI Taxonomy" id="308853"/>
    <lineage>
        <taxon>Archaea</taxon>
        <taxon>Methanobacteriati</taxon>
        <taxon>Methanobacteriota</taxon>
        <taxon>Stenosarchaea group</taxon>
        <taxon>Halobacteria</taxon>
        <taxon>Halobacteriales</taxon>
        <taxon>Natrialbaceae</taxon>
        <taxon>Natronorubrum</taxon>
    </lineage>
</organism>
<accession>A0A1N7FM79</accession>
<dbReference type="OrthoDB" id="125295at2157"/>
<evidence type="ECO:0000313" key="4">
    <source>
        <dbReference type="EMBL" id="SIS01346.1"/>
    </source>
</evidence>
<dbReference type="STRING" id="308853.SAMN05421752_107125"/>
<dbReference type="SUPFAM" id="SSF55729">
    <property type="entry name" value="Acyl-CoA N-acyltransferases (Nat)"/>
    <property type="match status" value="1"/>
</dbReference>
<feature type="domain" description="N-acetyltransferase" evidence="3">
    <location>
        <begin position="1"/>
        <end position="160"/>
    </location>
</feature>
<dbReference type="Gene3D" id="3.40.630.30">
    <property type="match status" value="1"/>
</dbReference>
<keyword evidence="1" id="KW-0808">Transferase</keyword>
<dbReference type="RefSeq" id="WP_076609310.1">
    <property type="nucleotide sequence ID" value="NZ_FTNR01000007.1"/>
</dbReference>
<dbReference type="EMBL" id="FTNR01000007">
    <property type="protein sequence ID" value="SIS01346.1"/>
    <property type="molecule type" value="Genomic_DNA"/>
</dbReference>
<evidence type="ECO:0000259" key="3">
    <source>
        <dbReference type="PROSITE" id="PS51186"/>
    </source>
</evidence>
<proteinExistence type="predicted"/>
<dbReference type="Pfam" id="PF00583">
    <property type="entry name" value="Acetyltransf_1"/>
    <property type="match status" value="1"/>
</dbReference>
<name>A0A1N7FM79_9EURY</name>
<evidence type="ECO:0000256" key="1">
    <source>
        <dbReference type="ARBA" id="ARBA00022679"/>
    </source>
</evidence>
<dbReference type="InterPro" id="IPR016181">
    <property type="entry name" value="Acyl_CoA_acyltransferase"/>
</dbReference>
<keyword evidence="4" id="KW-0689">Ribosomal protein</keyword>
<dbReference type="InterPro" id="IPR000182">
    <property type="entry name" value="GNAT_dom"/>
</dbReference>
<keyword evidence="4" id="KW-0687">Ribonucleoprotein</keyword>
<reference evidence="5" key="1">
    <citation type="submission" date="2017-01" db="EMBL/GenBank/DDBJ databases">
        <authorList>
            <person name="Varghese N."/>
            <person name="Submissions S."/>
        </authorList>
    </citation>
    <scope>NUCLEOTIDE SEQUENCE [LARGE SCALE GENOMIC DNA]</scope>
    <source>
        <strain evidence="5">type strain: HArc-</strain>
    </source>
</reference>
<dbReference type="Proteomes" id="UP000185936">
    <property type="component" value="Unassembled WGS sequence"/>
</dbReference>
<protein>
    <submittedName>
        <fullName evidence="4">Ribosomal protein S18 acetylase RimI</fullName>
    </submittedName>
</protein>
<dbReference type="PANTHER" id="PTHR43877">
    <property type="entry name" value="AMINOALKYLPHOSPHONATE N-ACETYLTRANSFERASE-RELATED-RELATED"/>
    <property type="match status" value="1"/>
</dbReference>
<evidence type="ECO:0000256" key="2">
    <source>
        <dbReference type="ARBA" id="ARBA00023315"/>
    </source>
</evidence>
<keyword evidence="2" id="KW-0012">Acyltransferase</keyword>
<dbReference type="InterPro" id="IPR050832">
    <property type="entry name" value="Bact_Acetyltransf"/>
</dbReference>
<dbReference type="CDD" id="cd04301">
    <property type="entry name" value="NAT_SF"/>
    <property type="match status" value="1"/>
</dbReference>
<keyword evidence="5" id="KW-1185">Reference proteome</keyword>
<dbReference type="GO" id="GO:0016747">
    <property type="term" value="F:acyltransferase activity, transferring groups other than amino-acyl groups"/>
    <property type="evidence" value="ECO:0007669"/>
    <property type="project" value="InterPro"/>
</dbReference>
<gene>
    <name evidence="4" type="ORF">SAMN05421752_107125</name>
</gene>
<evidence type="ECO:0000313" key="5">
    <source>
        <dbReference type="Proteomes" id="UP000185936"/>
    </source>
</evidence>
<dbReference type="AlphaFoldDB" id="A0A1N7FM79"/>